<sequence length="150" mass="16614">MSRISRNAPSDRAAEAAVLGEAIRDVVSRLVKVVREQSGTQSNAQNETLALLERCGPVSIATLAVRRAVTHQTMRLIVQKLVEQGLVTLTVDNEDRRAWVVDLTDTGRAQTAQARDARSQWLTEQLLTKTSREERAVLEAAVRTLNKLID</sequence>
<dbReference type="Proteomes" id="UP000243680">
    <property type="component" value="Chromosome 2"/>
</dbReference>
<accession>A0A1B4LLI4</accession>
<keyword evidence="1" id="KW-0805">Transcription regulation</keyword>
<dbReference type="GO" id="GO:0003700">
    <property type="term" value="F:DNA-binding transcription factor activity"/>
    <property type="evidence" value="ECO:0007669"/>
    <property type="project" value="InterPro"/>
</dbReference>
<dbReference type="PROSITE" id="PS01117">
    <property type="entry name" value="HTH_MARR_1"/>
    <property type="match status" value="1"/>
</dbReference>
<evidence type="ECO:0000256" key="3">
    <source>
        <dbReference type="ARBA" id="ARBA00023163"/>
    </source>
</evidence>
<evidence type="ECO:0000313" key="6">
    <source>
        <dbReference type="Proteomes" id="UP000243680"/>
    </source>
</evidence>
<dbReference type="InterPro" id="IPR036388">
    <property type="entry name" value="WH-like_DNA-bd_sf"/>
</dbReference>
<dbReference type="PANTHER" id="PTHR39515">
    <property type="entry name" value="CONSERVED PROTEIN"/>
    <property type="match status" value="1"/>
</dbReference>
<dbReference type="GO" id="GO:0003677">
    <property type="term" value="F:DNA binding"/>
    <property type="evidence" value="ECO:0007669"/>
    <property type="project" value="UniProtKB-KW"/>
</dbReference>
<dbReference type="RefSeq" id="WP_059474280.1">
    <property type="nucleotide sequence ID" value="NZ_CP013422.1"/>
</dbReference>
<dbReference type="PROSITE" id="PS50995">
    <property type="entry name" value="HTH_MARR_2"/>
    <property type="match status" value="1"/>
</dbReference>
<dbReference type="PANTHER" id="PTHR39515:SF2">
    <property type="entry name" value="HTH-TYPE TRANSCRIPTIONAL REGULATOR RV0880"/>
    <property type="match status" value="1"/>
</dbReference>
<dbReference type="Gene3D" id="1.10.10.10">
    <property type="entry name" value="Winged helix-like DNA-binding domain superfamily/Winged helix DNA-binding domain"/>
    <property type="match status" value="1"/>
</dbReference>
<dbReference type="InterPro" id="IPR036390">
    <property type="entry name" value="WH_DNA-bd_sf"/>
</dbReference>
<dbReference type="EMBL" id="CP013422">
    <property type="protein sequence ID" value="AOJ78036.1"/>
    <property type="molecule type" value="Genomic_DNA"/>
</dbReference>
<dbReference type="Pfam" id="PF12802">
    <property type="entry name" value="MarR_2"/>
    <property type="match status" value="1"/>
</dbReference>
<proteinExistence type="predicted"/>
<name>A0A1B4LLI4_9BURK</name>
<dbReference type="InterPro" id="IPR052526">
    <property type="entry name" value="HTH-type_Bedaq_tolerance"/>
</dbReference>
<keyword evidence="3" id="KW-0804">Transcription</keyword>
<evidence type="ECO:0000259" key="4">
    <source>
        <dbReference type="PROSITE" id="PS50995"/>
    </source>
</evidence>
<evidence type="ECO:0000313" key="5">
    <source>
        <dbReference type="EMBL" id="AOJ78036.1"/>
    </source>
</evidence>
<dbReference type="InterPro" id="IPR000835">
    <property type="entry name" value="HTH_MarR-typ"/>
</dbReference>
<dbReference type="SMART" id="SM00347">
    <property type="entry name" value="HTH_MARR"/>
    <property type="match status" value="1"/>
</dbReference>
<evidence type="ECO:0000256" key="1">
    <source>
        <dbReference type="ARBA" id="ARBA00023015"/>
    </source>
</evidence>
<feature type="domain" description="HTH marR-type" evidence="4">
    <location>
        <begin position="1"/>
        <end position="147"/>
    </location>
</feature>
<protein>
    <submittedName>
        <fullName evidence="5">MarR family transcriptional regulator</fullName>
    </submittedName>
</protein>
<keyword evidence="2" id="KW-0238">DNA-binding</keyword>
<evidence type="ECO:0000256" key="2">
    <source>
        <dbReference type="ARBA" id="ARBA00023125"/>
    </source>
</evidence>
<gene>
    <name evidence="5" type="ORF">WJ35_23685</name>
</gene>
<dbReference type="InterPro" id="IPR023187">
    <property type="entry name" value="Tscrpt_reg_MarR-type_CS"/>
</dbReference>
<dbReference type="SUPFAM" id="SSF46785">
    <property type="entry name" value="Winged helix' DNA-binding domain"/>
    <property type="match status" value="1"/>
</dbReference>
<reference evidence="5 6" key="1">
    <citation type="submission" date="2015-12" db="EMBL/GenBank/DDBJ databases">
        <title>Diversity of Burkholderia near neighbor genomes.</title>
        <authorList>
            <person name="Sahl J."/>
            <person name="Wagner D."/>
            <person name="Keim P."/>
        </authorList>
    </citation>
    <scope>NUCLEOTIDE SEQUENCE [LARGE SCALE GENOMIC DNA]</scope>
    <source>
        <strain evidence="5 6">MSMB0783</strain>
    </source>
</reference>
<organism evidence="5 6">
    <name type="scientific">Burkholderia ubonensis</name>
    <dbReference type="NCBI Taxonomy" id="101571"/>
    <lineage>
        <taxon>Bacteria</taxon>
        <taxon>Pseudomonadati</taxon>
        <taxon>Pseudomonadota</taxon>
        <taxon>Betaproteobacteria</taxon>
        <taxon>Burkholderiales</taxon>
        <taxon>Burkholderiaceae</taxon>
        <taxon>Burkholderia</taxon>
        <taxon>Burkholderia cepacia complex</taxon>
    </lineage>
</organism>
<dbReference type="AlphaFoldDB" id="A0A1B4LLI4"/>